<dbReference type="AlphaFoldDB" id="A0A1D2NBU8"/>
<protein>
    <submittedName>
        <fullName evidence="7">Cysteine and histidine-rich domain-containing protein 1</fullName>
    </submittedName>
</protein>
<feature type="compositionally biased region" description="Polar residues" evidence="4">
    <location>
        <begin position="7"/>
        <end position="22"/>
    </location>
</feature>
<dbReference type="InterPro" id="IPR039790">
    <property type="entry name" value="CHRD1"/>
</dbReference>
<keyword evidence="1" id="KW-0479">Metal-binding</keyword>
<comment type="caution">
    <text evidence="7">The sequence shown here is derived from an EMBL/GenBank/DDBJ whole genome shotgun (WGS) entry which is preliminary data.</text>
</comment>
<evidence type="ECO:0000313" key="8">
    <source>
        <dbReference type="Proteomes" id="UP000094527"/>
    </source>
</evidence>
<keyword evidence="8" id="KW-1185">Reference proteome</keyword>
<feature type="region of interest" description="Disordered" evidence="4">
    <location>
        <begin position="1"/>
        <end position="24"/>
    </location>
</feature>
<dbReference type="GO" id="GO:0046872">
    <property type="term" value="F:metal ion binding"/>
    <property type="evidence" value="ECO:0007669"/>
    <property type="project" value="UniProtKB-KW"/>
</dbReference>
<dbReference type="SUPFAM" id="SSF49764">
    <property type="entry name" value="HSP20-like chaperones"/>
    <property type="match status" value="1"/>
</dbReference>
<dbReference type="Pfam" id="PF04969">
    <property type="entry name" value="CS"/>
    <property type="match status" value="1"/>
</dbReference>
<dbReference type="Pfam" id="PF04968">
    <property type="entry name" value="CHORD"/>
    <property type="match status" value="1"/>
</dbReference>
<dbReference type="InterPro" id="IPR007052">
    <property type="entry name" value="CS_dom"/>
</dbReference>
<evidence type="ECO:0000256" key="3">
    <source>
        <dbReference type="ARBA" id="ARBA00022833"/>
    </source>
</evidence>
<feature type="domain" description="CS" evidence="6">
    <location>
        <begin position="82"/>
        <end position="111"/>
    </location>
</feature>
<dbReference type="STRING" id="48709.A0A1D2NBU8"/>
<organism evidence="7 8">
    <name type="scientific">Orchesella cincta</name>
    <name type="common">Springtail</name>
    <name type="synonym">Podura cincta</name>
    <dbReference type="NCBI Taxonomy" id="48709"/>
    <lineage>
        <taxon>Eukaryota</taxon>
        <taxon>Metazoa</taxon>
        <taxon>Ecdysozoa</taxon>
        <taxon>Arthropoda</taxon>
        <taxon>Hexapoda</taxon>
        <taxon>Collembola</taxon>
        <taxon>Entomobryomorpha</taxon>
        <taxon>Entomobryoidea</taxon>
        <taxon>Orchesellidae</taxon>
        <taxon>Orchesellinae</taxon>
        <taxon>Orchesella</taxon>
    </lineage>
</organism>
<evidence type="ECO:0000256" key="4">
    <source>
        <dbReference type="SAM" id="MobiDB-lite"/>
    </source>
</evidence>
<dbReference type="PANTHER" id="PTHR46983">
    <property type="entry name" value="CYSTEINE AND HISTIDINE-RICH DOMAIN-CONTAINING PROTEIN 1"/>
    <property type="match status" value="1"/>
</dbReference>
<keyword evidence="2" id="KW-0677">Repeat</keyword>
<name>A0A1D2NBU8_ORCCI</name>
<evidence type="ECO:0000313" key="7">
    <source>
        <dbReference type="EMBL" id="ODN02734.1"/>
    </source>
</evidence>
<gene>
    <name evidence="7" type="ORF">Ocin01_03938</name>
</gene>
<reference evidence="7 8" key="1">
    <citation type="journal article" date="2016" name="Genome Biol. Evol.">
        <title>Gene Family Evolution Reflects Adaptation to Soil Environmental Stressors in the Genome of the Collembolan Orchesella cincta.</title>
        <authorList>
            <person name="Faddeeva-Vakhrusheva A."/>
            <person name="Derks M.F."/>
            <person name="Anvar S.Y."/>
            <person name="Agamennone V."/>
            <person name="Suring W."/>
            <person name="Smit S."/>
            <person name="van Straalen N.M."/>
            <person name="Roelofs D."/>
        </authorList>
    </citation>
    <scope>NUCLEOTIDE SEQUENCE [LARGE SCALE GENOMIC DNA]</scope>
    <source>
        <tissue evidence="7">Mixed pool</tissue>
    </source>
</reference>
<dbReference type="InterPro" id="IPR008978">
    <property type="entry name" value="HSP20-like_chaperone"/>
</dbReference>
<dbReference type="Proteomes" id="UP000094527">
    <property type="component" value="Unassembled WGS sequence"/>
</dbReference>
<dbReference type="OrthoDB" id="10261079at2759"/>
<proteinExistence type="predicted"/>
<dbReference type="PANTHER" id="PTHR46983:SF3">
    <property type="entry name" value="CHPADIPLOID STATE MAINTENANCE PROTEIN CHPA"/>
    <property type="match status" value="1"/>
</dbReference>
<keyword evidence="3" id="KW-0862">Zinc</keyword>
<feature type="domain" description="CHORD" evidence="5">
    <location>
        <begin position="36"/>
        <end position="69"/>
    </location>
</feature>
<dbReference type="Gene3D" id="4.10.1130.20">
    <property type="match status" value="1"/>
</dbReference>
<evidence type="ECO:0000256" key="2">
    <source>
        <dbReference type="ARBA" id="ARBA00022737"/>
    </source>
</evidence>
<dbReference type="EMBL" id="LJIJ01000097">
    <property type="protein sequence ID" value="ODN02734.1"/>
    <property type="molecule type" value="Genomic_DNA"/>
</dbReference>
<dbReference type="Gene3D" id="2.60.40.790">
    <property type="match status" value="2"/>
</dbReference>
<evidence type="ECO:0000259" key="6">
    <source>
        <dbReference type="Pfam" id="PF04969"/>
    </source>
</evidence>
<sequence>MKELSDSLKNQTLTTAPSSNGNDVEEDKAQIIPGVTQCVNNGCKVTYQGPETDLEACDHHPGVPIFHEENSHDQGGAKVIKCRNDWHQTGSHVIMYIYAKKFDPNRSEVKIITPEDCSVLMTPMKFEIKLKKAEPVSWKQLALPKEQQIIKTDEIKNEYSVGVDVLDLSDL</sequence>
<evidence type="ECO:0000259" key="5">
    <source>
        <dbReference type="Pfam" id="PF04968"/>
    </source>
</evidence>
<dbReference type="InterPro" id="IPR007051">
    <property type="entry name" value="CHORD_dom"/>
</dbReference>
<accession>A0A1D2NBU8</accession>
<evidence type="ECO:0000256" key="1">
    <source>
        <dbReference type="ARBA" id="ARBA00022723"/>
    </source>
</evidence>